<dbReference type="OrthoDB" id="9798934at2"/>
<organism evidence="4 5">
    <name type="scientific">Saccharopolyspora spinosa</name>
    <dbReference type="NCBI Taxonomy" id="60894"/>
    <lineage>
        <taxon>Bacteria</taxon>
        <taxon>Bacillati</taxon>
        <taxon>Actinomycetota</taxon>
        <taxon>Actinomycetes</taxon>
        <taxon>Pseudonocardiales</taxon>
        <taxon>Pseudonocardiaceae</taxon>
        <taxon>Saccharopolyspora</taxon>
    </lineage>
</organism>
<dbReference type="InterPro" id="IPR028082">
    <property type="entry name" value="Peripla_BP_I"/>
</dbReference>
<dbReference type="SUPFAM" id="SSF53822">
    <property type="entry name" value="Periplasmic binding protein-like I"/>
    <property type="match status" value="1"/>
</dbReference>
<evidence type="ECO:0000313" key="5">
    <source>
        <dbReference type="Proteomes" id="UP000233786"/>
    </source>
</evidence>
<dbReference type="RefSeq" id="WP_010696103.1">
    <property type="nucleotide sequence ID" value="NZ_CP061007.1"/>
</dbReference>
<sequence length="390" mass="40523">MGKHLFTTTQDTTATRYGGVGTGTMLGRRGFLGLSAAAALGAGGLLAGCGQLGSAAGPGNGSKKLGFALSTFTVPRYVKVDLPNFTNAASAQGYEVISQQADSNVDKQLENVTNLLSQNIAALCLMAVDAEAGVALVRKAKAANVPILAYNQAIPSKDLGGYVSRDNVQAGRDMVAAADKFLGGLNGNFIICSGQPGDQVAVDITQGYMEALKPALDSGKVKIVSQKFHAGWDPESARKQVEDSLTAAHNDVVAVLCNNDGLAGGAIQSLRAQGLATKAFVSGLDATSEACRAIVLGEQQMSVFTPYDQMGRRAAELSVKLAKGENIAEGKTYDLGGGQVPWFPMDSRIITKENVVEHVKQYSPAYVDAKVAFGNIPASQLPPGAAELVK</sequence>
<keyword evidence="2" id="KW-0732">Signal</keyword>
<reference evidence="4" key="1">
    <citation type="submission" date="2017-12" db="EMBL/GenBank/DDBJ databases">
        <title>Sequencing the genomes of 1000 Actinobacteria strains.</title>
        <authorList>
            <person name="Klenk H.-P."/>
        </authorList>
    </citation>
    <scope>NUCLEOTIDE SEQUENCE [LARGE SCALE GENOMIC DNA]</scope>
    <source>
        <strain evidence="4">DSM 44228</strain>
    </source>
</reference>
<dbReference type="Pfam" id="PF13407">
    <property type="entry name" value="Peripla_BP_4"/>
    <property type="match status" value="1"/>
</dbReference>
<dbReference type="EMBL" id="PJNB01000001">
    <property type="protein sequence ID" value="PKW18494.1"/>
    <property type="molecule type" value="Genomic_DNA"/>
</dbReference>
<dbReference type="Proteomes" id="UP000233786">
    <property type="component" value="Unassembled WGS sequence"/>
</dbReference>
<feature type="domain" description="Periplasmic binding protein" evidence="3">
    <location>
        <begin position="66"/>
        <end position="325"/>
    </location>
</feature>
<dbReference type="CDD" id="cd19992">
    <property type="entry name" value="PBP1_ABC_xylose_binding-like"/>
    <property type="match status" value="1"/>
</dbReference>
<dbReference type="PANTHER" id="PTHR30036:SF1">
    <property type="entry name" value="D-XYLOSE-BINDING PERIPLASMIC PROTEIN"/>
    <property type="match status" value="1"/>
</dbReference>
<evidence type="ECO:0000256" key="2">
    <source>
        <dbReference type="ARBA" id="ARBA00022729"/>
    </source>
</evidence>
<keyword evidence="5" id="KW-1185">Reference proteome</keyword>
<dbReference type="PROSITE" id="PS51318">
    <property type="entry name" value="TAT"/>
    <property type="match status" value="1"/>
</dbReference>
<dbReference type="STRING" id="994479.GCA_000194155_03134"/>
<dbReference type="Gene3D" id="3.40.50.2300">
    <property type="match status" value="2"/>
</dbReference>
<evidence type="ECO:0000256" key="1">
    <source>
        <dbReference type="ARBA" id="ARBA00004196"/>
    </source>
</evidence>
<dbReference type="PANTHER" id="PTHR30036">
    <property type="entry name" value="D-XYLOSE-BINDING PERIPLASMIC PROTEIN"/>
    <property type="match status" value="1"/>
</dbReference>
<comment type="subcellular location">
    <subcellularLocation>
        <location evidence="1">Cell envelope</location>
    </subcellularLocation>
</comment>
<protein>
    <submittedName>
        <fullName evidence="4">D-xylose transport system substrate-binding protein</fullName>
    </submittedName>
</protein>
<dbReference type="InterPro" id="IPR025997">
    <property type="entry name" value="SBP_2_dom"/>
</dbReference>
<dbReference type="GO" id="GO:0030288">
    <property type="term" value="C:outer membrane-bounded periplasmic space"/>
    <property type="evidence" value="ECO:0007669"/>
    <property type="project" value="TreeGrafter"/>
</dbReference>
<accession>A0A2N3Y6D8</accession>
<proteinExistence type="predicted"/>
<evidence type="ECO:0000313" key="4">
    <source>
        <dbReference type="EMBL" id="PKW18494.1"/>
    </source>
</evidence>
<name>A0A2N3Y6D8_SACSN</name>
<dbReference type="AlphaFoldDB" id="A0A2N3Y6D8"/>
<dbReference type="InterPro" id="IPR050555">
    <property type="entry name" value="Bact_Solute-Bind_Prot2"/>
</dbReference>
<dbReference type="InterPro" id="IPR006311">
    <property type="entry name" value="TAT_signal"/>
</dbReference>
<evidence type="ECO:0000259" key="3">
    <source>
        <dbReference type="Pfam" id="PF13407"/>
    </source>
</evidence>
<dbReference type="GO" id="GO:0030246">
    <property type="term" value="F:carbohydrate binding"/>
    <property type="evidence" value="ECO:0007669"/>
    <property type="project" value="TreeGrafter"/>
</dbReference>
<comment type="caution">
    <text evidence="4">The sequence shown here is derived from an EMBL/GenBank/DDBJ whole genome shotgun (WGS) entry which is preliminary data.</text>
</comment>
<gene>
    <name evidence="4" type="ORF">A8926_6585</name>
</gene>